<dbReference type="Proteomes" id="UP000178912">
    <property type="component" value="Unassembled WGS sequence"/>
</dbReference>
<keyword evidence="2" id="KW-1185">Reference proteome</keyword>
<evidence type="ECO:0000313" key="1">
    <source>
        <dbReference type="EMBL" id="CZS97180.1"/>
    </source>
</evidence>
<protein>
    <submittedName>
        <fullName evidence="1">Uncharacterized protein</fullName>
    </submittedName>
</protein>
<dbReference type="AlphaFoldDB" id="A0A1E1KGS8"/>
<organism evidence="1 2">
    <name type="scientific">Rhynchosporium agropyri</name>
    <dbReference type="NCBI Taxonomy" id="914238"/>
    <lineage>
        <taxon>Eukaryota</taxon>
        <taxon>Fungi</taxon>
        <taxon>Dikarya</taxon>
        <taxon>Ascomycota</taxon>
        <taxon>Pezizomycotina</taxon>
        <taxon>Leotiomycetes</taxon>
        <taxon>Helotiales</taxon>
        <taxon>Ploettnerulaceae</taxon>
        <taxon>Rhynchosporium</taxon>
    </lineage>
</organism>
<gene>
    <name evidence="1" type="ORF">RAG0_06327</name>
</gene>
<sequence length="183" mass="21215">MASSTSSKSSKSRTYDIESVKAKAELYMGSNPGLDNSAKNLVCHRQFYDLINGIIPERKDLLKINDTLDYRLHQMKSAEQYCQALNLSMLEDEKADQFDHAEWRESILEDQKRSPDRAKRATELLERFRICLGWIIRLGLFNHYPKNPSRGWNYSKPGQYLAARLAESSMTTSDIYRKLEDVQ</sequence>
<reference evidence="2" key="1">
    <citation type="submission" date="2016-03" db="EMBL/GenBank/DDBJ databases">
        <authorList>
            <person name="Guldener U."/>
        </authorList>
    </citation>
    <scope>NUCLEOTIDE SEQUENCE [LARGE SCALE GENOMIC DNA]</scope>
    <source>
        <strain evidence="2">04CH-RAC-A.6.1</strain>
    </source>
</reference>
<accession>A0A1E1KGS8</accession>
<dbReference type="OrthoDB" id="3000060at2759"/>
<dbReference type="EMBL" id="FJUX01000030">
    <property type="protein sequence ID" value="CZS97180.1"/>
    <property type="molecule type" value="Genomic_DNA"/>
</dbReference>
<name>A0A1E1KGS8_9HELO</name>
<proteinExistence type="predicted"/>
<evidence type="ECO:0000313" key="2">
    <source>
        <dbReference type="Proteomes" id="UP000178912"/>
    </source>
</evidence>